<reference evidence="2" key="1">
    <citation type="journal article" date="2019" name="Int. J. Syst. Evol. Microbiol.">
        <title>The Global Catalogue of Microorganisms (GCM) 10K type strain sequencing project: providing services to taxonomists for standard genome sequencing and annotation.</title>
        <authorList>
            <consortium name="The Broad Institute Genomics Platform"/>
            <consortium name="The Broad Institute Genome Sequencing Center for Infectious Disease"/>
            <person name="Wu L."/>
            <person name="Ma J."/>
        </authorList>
    </citation>
    <scope>NUCLEOTIDE SEQUENCE [LARGE SCALE GENOMIC DNA]</scope>
    <source>
        <strain evidence="2">CGMCC 4.7198</strain>
    </source>
</reference>
<organism evidence="1 2">
    <name type="scientific">Streptomyces lutosisoli</name>
    <dbReference type="NCBI Taxonomy" id="2665721"/>
    <lineage>
        <taxon>Bacteria</taxon>
        <taxon>Bacillati</taxon>
        <taxon>Actinomycetota</taxon>
        <taxon>Actinomycetes</taxon>
        <taxon>Kitasatosporales</taxon>
        <taxon>Streptomycetaceae</taxon>
        <taxon>Streptomyces</taxon>
    </lineage>
</organism>
<protein>
    <submittedName>
        <fullName evidence="1">Uncharacterized protein</fullName>
    </submittedName>
</protein>
<comment type="caution">
    <text evidence="1">The sequence shown here is derived from an EMBL/GenBank/DDBJ whole genome shotgun (WGS) entry which is preliminary data.</text>
</comment>
<dbReference type="RefSeq" id="WP_381260435.1">
    <property type="nucleotide sequence ID" value="NZ_JBHTBI010000042.1"/>
</dbReference>
<sequence>MFHTSLVAVPEVTATGQAETALPEAVTSPTGTVCQESVSPRRYCQVAPV</sequence>
<proteinExistence type="predicted"/>
<evidence type="ECO:0000313" key="1">
    <source>
        <dbReference type="EMBL" id="MFD0283685.1"/>
    </source>
</evidence>
<evidence type="ECO:0000313" key="2">
    <source>
        <dbReference type="Proteomes" id="UP001596957"/>
    </source>
</evidence>
<name>A0ABW2VJ74_9ACTN</name>
<accession>A0ABW2VJ74</accession>
<dbReference type="Proteomes" id="UP001596957">
    <property type="component" value="Unassembled WGS sequence"/>
</dbReference>
<dbReference type="EMBL" id="JBHTEC010000001">
    <property type="protein sequence ID" value="MFD0283685.1"/>
    <property type="molecule type" value="Genomic_DNA"/>
</dbReference>
<gene>
    <name evidence="1" type="ORF">ACFQZP_18775</name>
</gene>
<keyword evidence="2" id="KW-1185">Reference proteome</keyword>